<dbReference type="GO" id="GO:0004844">
    <property type="term" value="F:uracil DNA N-glycosylase activity"/>
    <property type="evidence" value="ECO:0007669"/>
    <property type="project" value="UniProtKB-UniRule"/>
</dbReference>
<dbReference type="HAMAP" id="MF_00148">
    <property type="entry name" value="UDG"/>
    <property type="match status" value="1"/>
</dbReference>
<evidence type="ECO:0000256" key="6">
    <source>
        <dbReference type="ARBA" id="ARBA00022763"/>
    </source>
</evidence>
<proteinExistence type="inferred from homology"/>
<keyword evidence="9" id="KW-0963">Cytoplasm</keyword>
<dbReference type="AlphaFoldDB" id="A0A9D1W9W9"/>
<sequence length="224" mass="25361">MTKLYHNSWEGLFHQEFSKDYMKMLSAYIQSERNAYKIYPPREKVFHAFQLTPMESLKIVLLGQDPYHGPNQAHGLSFSVPKGIPTPPSLKNIFKELQADIPGFTIPTHGELSSWAQQGVLLLNTVLTVRENQANTHKNAGWEQFTNTIIKSLSENKSGLVFILWGANAKSKAQLIDPAKHLVLEGVHPSPLSAYRGFFGCRHFSKANEYLLKLGKEPIDWNID</sequence>
<dbReference type="InterPro" id="IPR036895">
    <property type="entry name" value="Uracil-DNA_glycosylase-like_sf"/>
</dbReference>
<evidence type="ECO:0000256" key="5">
    <source>
        <dbReference type="ARBA" id="ARBA00018429"/>
    </source>
</evidence>
<dbReference type="EMBL" id="DXEZ01000272">
    <property type="protein sequence ID" value="HIX55325.1"/>
    <property type="molecule type" value="Genomic_DNA"/>
</dbReference>
<dbReference type="PROSITE" id="PS00130">
    <property type="entry name" value="U_DNA_GLYCOSYLASE"/>
    <property type="match status" value="1"/>
</dbReference>
<evidence type="ECO:0000256" key="9">
    <source>
        <dbReference type="HAMAP-Rule" id="MF_00148"/>
    </source>
</evidence>
<dbReference type="SMART" id="SM00987">
    <property type="entry name" value="UreE_C"/>
    <property type="match status" value="1"/>
</dbReference>
<feature type="domain" description="Uracil-DNA glycosylase-like" evidence="12">
    <location>
        <begin position="50"/>
        <end position="211"/>
    </location>
</feature>
<dbReference type="CDD" id="cd10027">
    <property type="entry name" value="UDG-F1-like"/>
    <property type="match status" value="1"/>
</dbReference>
<evidence type="ECO:0000256" key="4">
    <source>
        <dbReference type="ARBA" id="ARBA00012030"/>
    </source>
</evidence>
<evidence type="ECO:0000256" key="1">
    <source>
        <dbReference type="ARBA" id="ARBA00001400"/>
    </source>
</evidence>
<evidence type="ECO:0000256" key="10">
    <source>
        <dbReference type="PROSITE-ProRule" id="PRU10072"/>
    </source>
</evidence>
<evidence type="ECO:0000256" key="8">
    <source>
        <dbReference type="ARBA" id="ARBA00023204"/>
    </source>
</evidence>
<feature type="active site" description="Proton acceptor" evidence="9 10">
    <location>
        <position position="65"/>
    </location>
</feature>
<evidence type="ECO:0000313" key="14">
    <source>
        <dbReference type="Proteomes" id="UP000824156"/>
    </source>
</evidence>
<dbReference type="SMART" id="SM00986">
    <property type="entry name" value="UDG"/>
    <property type="match status" value="1"/>
</dbReference>
<organism evidence="13 14">
    <name type="scientific">Candidatus Sphingobacterium stercoripullorum</name>
    <dbReference type="NCBI Taxonomy" id="2838759"/>
    <lineage>
        <taxon>Bacteria</taxon>
        <taxon>Pseudomonadati</taxon>
        <taxon>Bacteroidota</taxon>
        <taxon>Sphingobacteriia</taxon>
        <taxon>Sphingobacteriales</taxon>
        <taxon>Sphingobacteriaceae</taxon>
        <taxon>Sphingobacterium</taxon>
    </lineage>
</organism>
<evidence type="ECO:0000256" key="3">
    <source>
        <dbReference type="ARBA" id="ARBA00008184"/>
    </source>
</evidence>
<name>A0A9D1W9W9_9SPHI</name>
<keyword evidence="8 9" id="KW-0234">DNA repair</keyword>
<reference evidence="13" key="1">
    <citation type="journal article" date="2021" name="PeerJ">
        <title>Extensive microbial diversity within the chicken gut microbiome revealed by metagenomics and culture.</title>
        <authorList>
            <person name="Gilroy R."/>
            <person name="Ravi A."/>
            <person name="Getino M."/>
            <person name="Pursley I."/>
            <person name="Horton D.L."/>
            <person name="Alikhan N.F."/>
            <person name="Baker D."/>
            <person name="Gharbi K."/>
            <person name="Hall N."/>
            <person name="Watson M."/>
            <person name="Adriaenssens E.M."/>
            <person name="Foster-Nyarko E."/>
            <person name="Jarju S."/>
            <person name="Secka A."/>
            <person name="Antonio M."/>
            <person name="Oren A."/>
            <person name="Chaudhuri R.R."/>
            <person name="La Ragione R."/>
            <person name="Hildebrand F."/>
            <person name="Pallen M.J."/>
        </authorList>
    </citation>
    <scope>NUCLEOTIDE SEQUENCE</scope>
    <source>
        <strain evidence="13">1719</strain>
    </source>
</reference>
<comment type="caution">
    <text evidence="13">The sequence shown here is derived from an EMBL/GenBank/DDBJ whole genome shotgun (WGS) entry which is preliminary data.</text>
</comment>
<dbReference type="Proteomes" id="UP000824156">
    <property type="component" value="Unassembled WGS sequence"/>
</dbReference>
<dbReference type="Gene3D" id="3.40.470.10">
    <property type="entry name" value="Uracil-DNA glycosylase-like domain"/>
    <property type="match status" value="1"/>
</dbReference>
<reference evidence="13" key="2">
    <citation type="submission" date="2021-04" db="EMBL/GenBank/DDBJ databases">
        <authorList>
            <person name="Gilroy R."/>
        </authorList>
    </citation>
    <scope>NUCLEOTIDE SEQUENCE</scope>
    <source>
        <strain evidence="13">1719</strain>
    </source>
</reference>
<dbReference type="NCBIfam" id="NF003591">
    <property type="entry name" value="PRK05254.1-4"/>
    <property type="match status" value="1"/>
</dbReference>
<dbReference type="NCBIfam" id="NF003589">
    <property type="entry name" value="PRK05254.1-2"/>
    <property type="match status" value="1"/>
</dbReference>
<dbReference type="InterPro" id="IPR018085">
    <property type="entry name" value="Ura-DNA_Glyclase_AS"/>
</dbReference>
<comment type="subcellular location">
    <subcellularLocation>
        <location evidence="9">Cytoplasm</location>
    </subcellularLocation>
</comment>
<gene>
    <name evidence="9 13" type="primary">ung</name>
    <name evidence="13" type="ORF">H9853_09875</name>
</gene>
<dbReference type="GO" id="GO:0097510">
    <property type="term" value="P:base-excision repair, AP site formation via deaminated base removal"/>
    <property type="evidence" value="ECO:0007669"/>
    <property type="project" value="TreeGrafter"/>
</dbReference>
<dbReference type="FunFam" id="3.40.470.10:FF:000001">
    <property type="entry name" value="Uracil-DNA glycosylase"/>
    <property type="match status" value="1"/>
</dbReference>
<evidence type="ECO:0000256" key="7">
    <source>
        <dbReference type="ARBA" id="ARBA00022801"/>
    </source>
</evidence>
<dbReference type="SUPFAM" id="SSF52141">
    <property type="entry name" value="Uracil-DNA glycosylase-like"/>
    <property type="match status" value="1"/>
</dbReference>
<dbReference type="GO" id="GO:0005737">
    <property type="term" value="C:cytoplasm"/>
    <property type="evidence" value="ECO:0007669"/>
    <property type="project" value="UniProtKB-SubCell"/>
</dbReference>
<accession>A0A9D1W9W9</accession>
<keyword evidence="6 9" id="KW-0227">DNA damage</keyword>
<comment type="similarity">
    <text evidence="3 9 11">Belongs to the uracil-DNA glycosylase (UDG) superfamily. UNG family.</text>
</comment>
<evidence type="ECO:0000256" key="2">
    <source>
        <dbReference type="ARBA" id="ARBA00002631"/>
    </source>
</evidence>
<dbReference type="PANTHER" id="PTHR11264">
    <property type="entry name" value="URACIL-DNA GLYCOSYLASE"/>
    <property type="match status" value="1"/>
</dbReference>
<keyword evidence="13" id="KW-0326">Glycosidase</keyword>
<dbReference type="Pfam" id="PF03167">
    <property type="entry name" value="UDG"/>
    <property type="match status" value="1"/>
</dbReference>
<comment type="catalytic activity">
    <reaction evidence="1 9 11">
        <text>Hydrolyzes single-stranded DNA or mismatched double-stranded DNA and polynucleotides, releasing free uracil.</text>
        <dbReference type="EC" id="3.2.2.27"/>
    </reaction>
</comment>
<evidence type="ECO:0000259" key="12">
    <source>
        <dbReference type="SMART" id="SM00986"/>
    </source>
</evidence>
<dbReference type="InterPro" id="IPR005122">
    <property type="entry name" value="Uracil-DNA_glycosylase-like"/>
</dbReference>
<dbReference type="PANTHER" id="PTHR11264:SF0">
    <property type="entry name" value="URACIL-DNA GLYCOSYLASE"/>
    <property type="match status" value="1"/>
</dbReference>
<protein>
    <recommendedName>
        <fullName evidence="5 9">Uracil-DNA glycosylase</fullName>
        <shortName evidence="9">UDG</shortName>
        <ecNumber evidence="4 9">3.2.2.27</ecNumber>
    </recommendedName>
</protein>
<comment type="function">
    <text evidence="2 9 11">Excises uracil residues from the DNA which can arise as a result of misincorporation of dUMP residues by DNA polymerase or due to deamination of cytosine.</text>
</comment>
<dbReference type="InterPro" id="IPR002043">
    <property type="entry name" value="UDG_fam1"/>
</dbReference>
<keyword evidence="7 9" id="KW-0378">Hydrolase</keyword>
<dbReference type="NCBIfam" id="NF003588">
    <property type="entry name" value="PRK05254.1-1"/>
    <property type="match status" value="1"/>
</dbReference>
<dbReference type="NCBIfam" id="TIGR00628">
    <property type="entry name" value="ung"/>
    <property type="match status" value="1"/>
</dbReference>
<dbReference type="NCBIfam" id="NF003592">
    <property type="entry name" value="PRK05254.1-5"/>
    <property type="match status" value="1"/>
</dbReference>
<evidence type="ECO:0000256" key="11">
    <source>
        <dbReference type="RuleBase" id="RU003780"/>
    </source>
</evidence>
<dbReference type="EC" id="3.2.2.27" evidence="4 9"/>
<evidence type="ECO:0000313" key="13">
    <source>
        <dbReference type="EMBL" id="HIX55325.1"/>
    </source>
</evidence>